<name>A0ACA9PSW7_9GLOM</name>
<evidence type="ECO:0000313" key="1">
    <source>
        <dbReference type="EMBL" id="CAG8722002.1"/>
    </source>
</evidence>
<sequence>FAKAETDVPDNVPEFIFQCRCWLNGSFFTAFYSIVKFTHIWSSGQPLYRKILLQIQFIYNDVQLIFNWFSLVNFYLALFFLFQSTTSNPATDPFKGHEDKLFDAAQSLYLIIIVIVFICSMGNRPQGTKLIYTLCIVLFAIIMATMLYCSIYIIYLTVFKAVPPIDFRSTSSTKRDNTNTGNLNDEPEEANKVTIKINVIEKEDINALYNNIIDELKIKGHEEKQHRNALTKKDDYYRLFRTNLVLSWIFTNGLIIILFTSNTFSKYFSNQDYSGAYNSYLAF</sequence>
<comment type="caution">
    <text evidence="1">The sequence shown here is derived from an EMBL/GenBank/DDBJ whole genome shotgun (WGS) entry which is preliminary data.</text>
</comment>
<proteinExistence type="predicted"/>
<dbReference type="EMBL" id="CAJVPW010029721">
    <property type="protein sequence ID" value="CAG8722002.1"/>
    <property type="molecule type" value="Genomic_DNA"/>
</dbReference>
<organism evidence="1 2">
    <name type="scientific">Cetraspora pellucida</name>
    <dbReference type="NCBI Taxonomy" id="1433469"/>
    <lineage>
        <taxon>Eukaryota</taxon>
        <taxon>Fungi</taxon>
        <taxon>Fungi incertae sedis</taxon>
        <taxon>Mucoromycota</taxon>
        <taxon>Glomeromycotina</taxon>
        <taxon>Glomeromycetes</taxon>
        <taxon>Diversisporales</taxon>
        <taxon>Gigasporaceae</taxon>
        <taxon>Cetraspora</taxon>
    </lineage>
</organism>
<feature type="non-terminal residue" evidence="1">
    <location>
        <position position="1"/>
    </location>
</feature>
<protein>
    <submittedName>
        <fullName evidence="1">2246_t:CDS:1</fullName>
    </submittedName>
</protein>
<evidence type="ECO:0000313" key="2">
    <source>
        <dbReference type="Proteomes" id="UP000789366"/>
    </source>
</evidence>
<gene>
    <name evidence="1" type="ORF">SPELUC_LOCUS12505</name>
</gene>
<keyword evidence="2" id="KW-1185">Reference proteome</keyword>
<feature type="non-terminal residue" evidence="1">
    <location>
        <position position="283"/>
    </location>
</feature>
<dbReference type="Proteomes" id="UP000789366">
    <property type="component" value="Unassembled WGS sequence"/>
</dbReference>
<reference evidence="1" key="1">
    <citation type="submission" date="2021-06" db="EMBL/GenBank/DDBJ databases">
        <authorList>
            <person name="Kallberg Y."/>
            <person name="Tangrot J."/>
            <person name="Rosling A."/>
        </authorList>
    </citation>
    <scope>NUCLEOTIDE SEQUENCE</scope>
    <source>
        <strain evidence="1">28 12/20/2015</strain>
    </source>
</reference>
<accession>A0ACA9PSW7</accession>